<dbReference type="OrthoDB" id="8266301at2"/>
<reference evidence="1 2" key="1">
    <citation type="submission" date="2014-09" db="EMBL/GenBank/DDBJ databases">
        <title>Genome sequencing of Methyloceanibacter caenitepidi Gela4.</title>
        <authorList>
            <person name="Takeuchi M."/>
            <person name="Susumu S."/>
            <person name="Kamagata Y."/>
            <person name="Oshima K."/>
            <person name="Hattori M."/>
            <person name="Iwasaki W."/>
        </authorList>
    </citation>
    <scope>NUCLEOTIDE SEQUENCE [LARGE SCALE GENOMIC DNA]</scope>
    <source>
        <strain evidence="1 2">Gela4</strain>
    </source>
</reference>
<keyword evidence="2" id="KW-1185">Reference proteome</keyword>
<organism evidence="1 2">
    <name type="scientific">Methyloceanibacter caenitepidi</name>
    <dbReference type="NCBI Taxonomy" id="1384459"/>
    <lineage>
        <taxon>Bacteria</taxon>
        <taxon>Pseudomonadati</taxon>
        <taxon>Pseudomonadota</taxon>
        <taxon>Alphaproteobacteria</taxon>
        <taxon>Hyphomicrobiales</taxon>
        <taxon>Hyphomicrobiaceae</taxon>
        <taxon>Methyloceanibacter</taxon>
    </lineage>
</organism>
<dbReference type="AlphaFoldDB" id="A0A0A8K5S2"/>
<evidence type="ECO:0000313" key="2">
    <source>
        <dbReference type="Proteomes" id="UP000031643"/>
    </source>
</evidence>
<dbReference type="HOGENOM" id="CLU_820867_0_0_5"/>
<dbReference type="EMBL" id="AP014648">
    <property type="protein sequence ID" value="BAQ18293.1"/>
    <property type="molecule type" value="Genomic_DNA"/>
</dbReference>
<gene>
    <name evidence="1" type="ORF">GL4_2860</name>
</gene>
<accession>A0A0A8K5S2</accession>
<dbReference type="Proteomes" id="UP000031643">
    <property type="component" value="Chromosome"/>
</dbReference>
<dbReference type="KEGG" id="mcg:GL4_2860"/>
<dbReference type="RefSeq" id="WP_045368375.1">
    <property type="nucleotide sequence ID" value="NZ_AP014648.1"/>
</dbReference>
<sequence length="338" mass="35284">MTDLQDANYISSGDRSEGEAKQFLEDVLAREKEMPGGAAQSELTIASGAVTPVSALHTIDTESDDSSDTLDTLAITTLSEGAIVYLWAENAARTVTVQHLNAGADGEVSLAGAANKALSTSTPLVLKRVGVQWVEVRFGDTSALEAQIAERIGSYRFADELTLPDSCLACDGLTIGDGSSGATSRANDDTWPLFEKRWAVGNANGTYAIYDSGGGASTYGANAAADFAAHKRLALPDWHGPNKSLRAADGTDLDVGEVQADGAPDIDATFTEVTAYGSGTATGAVSRTKDQENRPASGSADGRYSYTFAASADDPTYSDSVDEIRVNAIGVLVGIYFR</sequence>
<proteinExistence type="predicted"/>
<protein>
    <submittedName>
        <fullName evidence="1">Uncharacterized protein</fullName>
    </submittedName>
</protein>
<evidence type="ECO:0000313" key="1">
    <source>
        <dbReference type="EMBL" id="BAQ18293.1"/>
    </source>
</evidence>
<name>A0A0A8K5S2_9HYPH</name>
<dbReference type="STRING" id="1384459.GL4_2860"/>